<dbReference type="KEGG" id="rfr:Rfer_0052"/>
<dbReference type="InterPro" id="IPR029058">
    <property type="entry name" value="AB_hydrolase_fold"/>
</dbReference>
<dbReference type="eggNOG" id="COG3545">
    <property type="taxonomic scope" value="Bacteria"/>
</dbReference>
<dbReference type="Gene3D" id="3.40.50.1820">
    <property type="entry name" value="alpha/beta hydrolase"/>
    <property type="match status" value="1"/>
</dbReference>
<sequence>MMTHDLPTPQVLLLPGWQNAGPAHWLSRWQAAHGYRRVEQHDWLRPLRGDWLMQLEEAVLRSKSAPGPGLTLVAHGLGCLLVAAWATHSRHTHLVKAALLVAPTDVEREALRALLASWSPIPWQPLPFSSMLLGSRDDPDCSFERAQAFAHAWGAEFIDGGPHGQINAESGLGDWPQGHALLQLVEGRTQGLSQVKTGESSAGLTVCAAHY</sequence>
<evidence type="ECO:0008006" key="3">
    <source>
        <dbReference type="Google" id="ProtNLM"/>
    </source>
</evidence>
<dbReference type="RefSeq" id="WP_011462387.1">
    <property type="nucleotide sequence ID" value="NC_007908.1"/>
</dbReference>
<keyword evidence="2" id="KW-1185">Reference proteome</keyword>
<dbReference type="STRING" id="338969.Rfer_0052"/>
<dbReference type="SUPFAM" id="SSF53474">
    <property type="entry name" value="alpha/beta-Hydrolases"/>
    <property type="match status" value="1"/>
</dbReference>
<evidence type="ECO:0000313" key="1">
    <source>
        <dbReference type="EMBL" id="ABD67814.1"/>
    </source>
</evidence>
<accession>Q223L6</accession>
<organism evidence="1 2">
    <name type="scientific">Albidiferax ferrireducens (strain ATCC BAA-621 / DSM 15236 / T118)</name>
    <name type="common">Rhodoferax ferrireducens</name>
    <dbReference type="NCBI Taxonomy" id="338969"/>
    <lineage>
        <taxon>Bacteria</taxon>
        <taxon>Pseudomonadati</taxon>
        <taxon>Pseudomonadota</taxon>
        <taxon>Betaproteobacteria</taxon>
        <taxon>Burkholderiales</taxon>
        <taxon>Comamonadaceae</taxon>
        <taxon>Rhodoferax</taxon>
    </lineage>
</organism>
<dbReference type="GO" id="GO:0016787">
    <property type="term" value="F:hydrolase activity"/>
    <property type="evidence" value="ECO:0007669"/>
    <property type="project" value="InterPro"/>
</dbReference>
<dbReference type="AlphaFoldDB" id="Q223L6"/>
<dbReference type="Pfam" id="PF06821">
    <property type="entry name" value="Ser_hydrolase"/>
    <property type="match status" value="1"/>
</dbReference>
<dbReference type="Proteomes" id="UP000008332">
    <property type="component" value="Chromosome"/>
</dbReference>
<gene>
    <name evidence="1" type="ordered locus">Rfer_0052</name>
</gene>
<dbReference type="EMBL" id="CP000267">
    <property type="protein sequence ID" value="ABD67814.1"/>
    <property type="molecule type" value="Genomic_DNA"/>
</dbReference>
<name>Q223L6_ALBFT</name>
<dbReference type="HOGENOM" id="CLU_088863_2_1_4"/>
<proteinExistence type="predicted"/>
<reference evidence="2" key="1">
    <citation type="submission" date="2006-02" db="EMBL/GenBank/DDBJ databases">
        <title>Complete sequence of chromosome of Rhodoferax ferrireducens DSM 15236.</title>
        <authorList>
            <person name="Copeland A."/>
            <person name="Lucas S."/>
            <person name="Lapidus A."/>
            <person name="Barry K."/>
            <person name="Detter J.C."/>
            <person name="Glavina del Rio T."/>
            <person name="Hammon N."/>
            <person name="Israni S."/>
            <person name="Pitluck S."/>
            <person name="Brettin T."/>
            <person name="Bruce D."/>
            <person name="Han C."/>
            <person name="Tapia R."/>
            <person name="Gilna P."/>
            <person name="Kiss H."/>
            <person name="Schmutz J."/>
            <person name="Larimer F."/>
            <person name="Land M."/>
            <person name="Kyrpides N."/>
            <person name="Ivanova N."/>
            <person name="Richardson P."/>
        </authorList>
    </citation>
    <scope>NUCLEOTIDE SEQUENCE [LARGE SCALE GENOMIC DNA]</scope>
    <source>
        <strain evidence="2">ATCC BAA-621 / DSM 15236 / T118</strain>
    </source>
</reference>
<evidence type="ECO:0000313" key="2">
    <source>
        <dbReference type="Proteomes" id="UP000008332"/>
    </source>
</evidence>
<dbReference type="ESTHER" id="rhofd-q223l6">
    <property type="family name" value="Hydrolase_RBBP9_YdeN"/>
</dbReference>
<dbReference type="InterPro" id="IPR010662">
    <property type="entry name" value="RBBP9/YdeN"/>
</dbReference>
<protein>
    <recommendedName>
        <fullName evidence="3">Alpha/beta hydrolase</fullName>
    </recommendedName>
</protein>